<keyword evidence="2" id="KW-1185">Reference proteome</keyword>
<organism evidence="1 2">
    <name type="scientific">Dryococelus australis</name>
    <dbReference type="NCBI Taxonomy" id="614101"/>
    <lineage>
        <taxon>Eukaryota</taxon>
        <taxon>Metazoa</taxon>
        <taxon>Ecdysozoa</taxon>
        <taxon>Arthropoda</taxon>
        <taxon>Hexapoda</taxon>
        <taxon>Insecta</taxon>
        <taxon>Pterygota</taxon>
        <taxon>Neoptera</taxon>
        <taxon>Polyneoptera</taxon>
        <taxon>Phasmatodea</taxon>
        <taxon>Verophasmatodea</taxon>
        <taxon>Anareolatae</taxon>
        <taxon>Phasmatidae</taxon>
        <taxon>Eurycanthinae</taxon>
        <taxon>Dryococelus</taxon>
    </lineage>
</organism>
<name>A0ABQ9I1R7_9NEOP</name>
<sequence>MPKAYRGQMSQFARVSQSVPKYFTWLQNERAGTSESRAVLTRNCQQSPRGTHPCLVIAWLQLKAMLILQSCIRPNETIFISIGSLLDFRMWESCWTMPLIGGFSQRFTVPPPPFHYGTAPYLVSPSSVLKTSTLRSHPNLFAYSLINMGDTHSLIISVKSSFTNARLHQRGSKLDPRSDLRSTHRTVAPFEFRAGLEIETKFISNCRKWWFEISIRDQTKINESEIQILEILLAQHFYIGTKIKLDPGSELGSFDLGSGKMLVQPDIRHKLPRKELETQNG</sequence>
<evidence type="ECO:0000313" key="1">
    <source>
        <dbReference type="EMBL" id="KAJ8890585.1"/>
    </source>
</evidence>
<reference evidence="1 2" key="1">
    <citation type="submission" date="2023-02" db="EMBL/GenBank/DDBJ databases">
        <title>LHISI_Scaffold_Assembly.</title>
        <authorList>
            <person name="Stuart O.P."/>
            <person name="Cleave R."/>
            <person name="Magrath M.J.L."/>
            <person name="Mikheyev A.S."/>
        </authorList>
    </citation>
    <scope>NUCLEOTIDE SEQUENCE [LARGE SCALE GENOMIC DNA]</scope>
    <source>
        <strain evidence="1">Daus_M_001</strain>
        <tissue evidence="1">Leg muscle</tissue>
    </source>
</reference>
<dbReference type="EMBL" id="JARBHB010000003">
    <property type="protein sequence ID" value="KAJ8890585.1"/>
    <property type="molecule type" value="Genomic_DNA"/>
</dbReference>
<gene>
    <name evidence="1" type="ORF">PR048_010094</name>
</gene>
<protein>
    <submittedName>
        <fullName evidence="1">Uncharacterized protein</fullName>
    </submittedName>
</protein>
<dbReference type="Proteomes" id="UP001159363">
    <property type="component" value="Chromosome 3"/>
</dbReference>
<accession>A0ABQ9I1R7</accession>
<comment type="caution">
    <text evidence="1">The sequence shown here is derived from an EMBL/GenBank/DDBJ whole genome shotgun (WGS) entry which is preliminary data.</text>
</comment>
<evidence type="ECO:0000313" key="2">
    <source>
        <dbReference type="Proteomes" id="UP001159363"/>
    </source>
</evidence>
<proteinExistence type="predicted"/>